<dbReference type="AlphaFoldDB" id="A0A1M6A1Z9"/>
<dbReference type="GO" id="GO:0051301">
    <property type="term" value="P:cell division"/>
    <property type="evidence" value="ECO:0007669"/>
    <property type="project" value="UniProtKB-KW"/>
</dbReference>
<dbReference type="OrthoDB" id="1466667at2"/>
<reference evidence="1 2" key="1">
    <citation type="submission" date="2016-11" db="EMBL/GenBank/DDBJ databases">
        <authorList>
            <person name="Jaros S."/>
            <person name="Januszkiewicz K."/>
            <person name="Wedrychowicz H."/>
        </authorList>
    </citation>
    <scope>NUCLEOTIDE SEQUENCE [LARGE SCALE GENOMIC DNA]</scope>
    <source>
        <strain evidence="1 2">DSM 27063</strain>
    </source>
</reference>
<dbReference type="RefSeq" id="WP_073163756.1">
    <property type="nucleotide sequence ID" value="NZ_FQZE01000001.1"/>
</dbReference>
<gene>
    <name evidence="1" type="ORF">SAMN05444280_10120</name>
</gene>
<keyword evidence="1" id="KW-0132">Cell division</keyword>
<accession>A0A1M6A1Z9</accession>
<dbReference type="STRING" id="1168035.SAMN05444280_10120"/>
<protein>
    <submittedName>
        <fullName evidence="1">Cell division protein FtsQ</fullName>
    </submittedName>
</protein>
<keyword evidence="2" id="KW-1185">Reference proteome</keyword>
<keyword evidence="1" id="KW-0131">Cell cycle</keyword>
<organism evidence="1 2">
    <name type="scientific">Tangfeifania diversioriginum</name>
    <dbReference type="NCBI Taxonomy" id="1168035"/>
    <lineage>
        <taxon>Bacteria</taxon>
        <taxon>Pseudomonadati</taxon>
        <taxon>Bacteroidota</taxon>
        <taxon>Bacteroidia</taxon>
        <taxon>Marinilabiliales</taxon>
        <taxon>Prolixibacteraceae</taxon>
        <taxon>Tangfeifania</taxon>
    </lineage>
</organism>
<proteinExistence type="predicted"/>
<evidence type="ECO:0000313" key="1">
    <source>
        <dbReference type="EMBL" id="SHI30349.1"/>
    </source>
</evidence>
<evidence type="ECO:0000313" key="2">
    <source>
        <dbReference type="Proteomes" id="UP000184050"/>
    </source>
</evidence>
<dbReference type="EMBL" id="FQZE01000001">
    <property type="protein sequence ID" value="SHI30349.1"/>
    <property type="molecule type" value="Genomic_DNA"/>
</dbReference>
<name>A0A1M6A1Z9_9BACT</name>
<dbReference type="Proteomes" id="UP000184050">
    <property type="component" value="Unassembled WGS sequence"/>
</dbReference>
<sequence length="249" mass="28436">MLRKLLKLTGSLVLIAFLVVTLSFSARETKDVTCGNIEIELQENELIKISKDEITRLVRSADDQLVGKNLQLINADSLERAVEKHQAIQKAEIYKVITKDSVGYRGTLGVKIKHREPVVRIMSSEGRYYLDRNGEVIPTSANYTANVLVATGYFSEQFAKTQLLPFVLFIEENPFWKAQVEQVHVEQNGDVLLTPLVGDHIIEMGSLEDYPQKLRNMKAFYQQIMAGNNWNMYQKLSVKYKNQVIAKKR</sequence>